<dbReference type="Proteomes" id="UP001148838">
    <property type="component" value="Unassembled WGS sequence"/>
</dbReference>
<dbReference type="InterPro" id="IPR043128">
    <property type="entry name" value="Rev_trsase/Diguanyl_cyclase"/>
</dbReference>
<protein>
    <recommendedName>
        <fullName evidence="2">Reverse transcriptase domain-containing protein</fullName>
    </recommendedName>
</protein>
<evidence type="ECO:0000313" key="3">
    <source>
        <dbReference type="EMBL" id="KAJ4449016.1"/>
    </source>
</evidence>
<accession>A0ABQ8TSC5</accession>
<dbReference type="InterPro" id="IPR006578">
    <property type="entry name" value="MADF-dom"/>
</dbReference>
<dbReference type="EMBL" id="JAJSOF020000003">
    <property type="protein sequence ID" value="KAJ4449016.1"/>
    <property type="molecule type" value="Genomic_DNA"/>
</dbReference>
<name>A0ABQ8TSC5_PERAM</name>
<proteinExistence type="predicted"/>
<feature type="domain" description="Reverse transcriptase" evidence="2">
    <location>
        <begin position="1"/>
        <end position="253"/>
    </location>
</feature>
<keyword evidence="4" id="KW-1185">Reference proteome</keyword>
<sequence>MRVLRKGSDKSKEIAYKSLVRPVMEYGAACWDPYRLEHIKTLEKIKKRALKCCRKNSPLKWDTLKDRRTRIRLCALFKTYRDIGEKWEYKGTVHQLFIDFKKAYDSIKREVSYNIFIEFGIPKKLVRLIKMCFNETYSRVRIGQLLSDVFPIHCGLKQGDALSSLLFNFALEHAIRKVQDNRQGLELNGLHQVLVYADDVNVLGENPRTIREKKEILLEASKEIGLEVNLEKTKKIFGAKRDEVTGEWRKLHNAELYALYSSPGIISNIKSRRLRWADNGYGGMTQVVVVDSPPDEITSANIFYIAVGCACALIAFIVIVVTAYYVRNNKARRQGEMLQESRNGSSSSAQGHATFLTADTPLPNNNFTGTSASSCKSGASYASFKRLPSYTVLDDRTGKDIHERIAELTIQRQVRHSEGFYDSKRIETEIAVSGWTLNTRLQSEALLYYRGSGHHLRCSLGIQRAKCVITEAAHVRVRSASSGMGPLKLVARFGTDLSICYVTSHGVLSHIRSACFISSLCEWTKGCRCYENSLICIGCSLLQKEDRDITYALFCSVLCIMEQVSFDEIIILSVEENPHVYDKRRTSYKDEKMKENTWLSIAASLNTDQQQRSSHSLRNHLLLFVETEFVERHDTATACLQYVNETHSNVQETPRTRLNVCDYTM</sequence>
<gene>
    <name evidence="3" type="ORF">ANN_00410</name>
</gene>
<evidence type="ECO:0000313" key="4">
    <source>
        <dbReference type="Proteomes" id="UP001148838"/>
    </source>
</evidence>
<feature type="transmembrane region" description="Helical" evidence="1">
    <location>
        <begin position="302"/>
        <end position="326"/>
    </location>
</feature>
<evidence type="ECO:0000259" key="2">
    <source>
        <dbReference type="PROSITE" id="PS50878"/>
    </source>
</evidence>
<dbReference type="PROSITE" id="PS50878">
    <property type="entry name" value="RT_POL"/>
    <property type="match status" value="1"/>
</dbReference>
<dbReference type="Pfam" id="PF10545">
    <property type="entry name" value="MADF_DNA_bdg"/>
    <property type="match status" value="1"/>
</dbReference>
<keyword evidence="1" id="KW-0812">Transmembrane</keyword>
<evidence type="ECO:0000256" key="1">
    <source>
        <dbReference type="SAM" id="Phobius"/>
    </source>
</evidence>
<dbReference type="InterPro" id="IPR000477">
    <property type="entry name" value="RT_dom"/>
</dbReference>
<dbReference type="InterPro" id="IPR043502">
    <property type="entry name" value="DNA/RNA_pol_sf"/>
</dbReference>
<dbReference type="Gene3D" id="3.30.70.270">
    <property type="match status" value="1"/>
</dbReference>
<reference evidence="3 4" key="1">
    <citation type="journal article" date="2022" name="Allergy">
        <title>Genome assembly and annotation of Periplaneta americana reveal a comprehensive cockroach allergen profile.</title>
        <authorList>
            <person name="Wang L."/>
            <person name="Xiong Q."/>
            <person name="Saelim N."/>
            <person name="Wang L."/>
            <person name="Nong W."/>
            <person name="Wan A.T."/>
            <person name="Shi M."/>
            <person name="Liu X."/>
            <person name="Cao Q."/>
            <person name="Hui J.H.L."/>
            <person name="Sookrung N."/>
            <person name="Leung T.F."/>
            <person name="Tungtrongchitr A."/>
            <person name="Tsui S.K.W."/>
        </authorList>
    </citation>
    <scope>NUCLEOTIDE SEQUENCE [LARGE SCALE GENOMIC DNA]</scope>
    <source>
        <strain evidence="3">PWHHKU_190912</strain>
    </source>
</reference>
<dbReference type="PANTHER" id="PTHR47027">
    <property type="entry name" value="REVERSE TRANSCRIPTASE DOMAIN-CONTAINING PROTEIN"/>
    <property type="match status" value="1"/>
</dbReference>
<keyword evidence="1" id="KW-1133">Transmembrane helix</keyword>
<comment type="caution">
    <text evidence="3">The sequence shown here is derived from an EMBL/GenBank/DDBJ whole genome shotgun (WGS) entry which is preliminary data.</text>
</comment>
<keyword evidence="1" id="KW-0472">Membrane</keyword>
<organism evidence="3 4">
    <name type="scientific">Periplaneta americana</name>
    <name type="common">American cockroach</name>
    <name type="synonym">Blatta americana</name>
    <dbReference type="NCBI Taxonomy" id="6978"/>
    <lineage>
        <taxon>Eukaryota</taxon>
        <taxon>Metazoa</taxon>
        <taxon>Ecdysozoa</taxon>
        <taxon>Arthropoda</taxon>
        <taxon>Hexapoda</taxon>
        <taxon>Insecta</taxon>
        <taxon>Pterygota</taxon>
        <taxon>Neoptera</taxon>
        <taxon>Polyneoptera</taxon>
        <taxon>Dictyoptera</taxon>
        <taxon>Blattodea</taxon>
        <taxon>Blattoidea</taxon>
        <taxon>Blattidae</taxon>
        <taxon>Blattinae</taxon>
        <taxon>Periplaneta</taxon>
    </lineage>
</organism>
<dbReference type="Pfam" id="PF00078">
    <property type="entry name" value="RVT_1"/>
    <property type="match status" value="1"/>
</dbReference>
<dbReference type="PANTHER" id="PTHR47027:SF20">
    <property type="entry name" value="REVERSE TRANSCRIPTASE-LIKE PROTEIN WITH RNA-DIRECTED DNA POLYMERASE DOMAIN"/>
    <property type="match status" value="1"/>
</dbReference>
<dbReference type="SUPFAM" id="SSF56672">
    <property type="entry name" value="DNA/RNA polymerases"/>
    <property type="match status" value="1"/>
</dbReference>